<name>M5EZN9_9HYPH</name>
<gene>
    <name evidence="2" type="ORF">MESS2_p60009</name>
</gene>
<evidence type="ECO:0000313" key="3">
    <source>
        <dbReference type="Proteomes" id="UP000012062"/>
    </source>
</evidence>
<proteinExistence type="predicted"/>
<feature type="compositionally biased region" description="Basic residues" evidence="1">
    <location>
        <begin position="50"/>
        <end position="59"/>
    </location>
</feature>
<organism evidence="2 3">
    <name type="scientific">Mesorhizobium metallidurans STM 2683</name>
    <dbReference type="NCBI Taxonomy" id="1297569"/>
    <lineage>
        <taxon>Bacteria</taxon>
        <taxon>Pseudomonadati</taxon>
        <taxon>Pseudomonadota</taxon>
        <taxon>Alphaproteobacteria</taxon>
        <taxon>Hyphomicrobiales</taxon>
        <taxon>Phyllobacteriaceae</taxon>
        <taxon>Mesorhizobium</taxon>
    </lineage>
</organism>
<dbReference type="Proteomes" id="UP000012062">
    <property type="component" value="Unassembled WGS sequence"/>
</dbReference>
<dbReference type="EMBL" id="CAUM01000188">
    <property type="protein sequence ID" value="CCV09543.1"/>
    <property type="molecule type" value="Genomic_DNA"/>
</dbReference>
<feature type="region of interest" description="Disordered" evidence="1">
    <location>
        <begin position="50"/>
        <end position="84"/>
    </location>
</feature>
<accession>M5EZN9</accession>
<evidence type="ECO:0000313" key="2">
    <source>
        <dbReference type="EMBL" id="CCV09543.1"/>
    </source>
</evidence>
<reference evidence="2 3" key="1">
    <citation type="submission" date="2013-02" db="EMBL/GenBank/DDBJ databases">
        <authorList>
            <person name="Genoscope - CEA"/>
        </authorList>
    </citation>
    <scope>NUCLEOTIDE SEQUENCE [LARGE SCALE GENOMIC DNA]</scope>
    <source>
        <strain evidence="2 3">STM 2683</strain>
    </source>
</reference>
<keyword evidence="3" id="KW-1185">Reference proteome</keyword>
<evidence type="ECO:0000256" key="1">
    <source>
        <dbReference type="SAM" id="MobiDB-lite"/>
    </source>
</evidence>
<dbReference type="AlphaFoldDB" id="M5EZN9"/>
<comment type="caution">
    <text evidence="2">The sequence shown here is derived from an EMBL/GenBank/DDBJ whole genome shotgun (WGS) entry which is preliminary data.</text>
</comment>
<sequence>MLKPRKPAGNKRLASARTVDRALDCMTRNFVIEHGAVAIENNLLDKLRHGHPLRPRASSRRSIYLSGPPQSSGGQAPAPPMQTG</sequence>
<protein>
    <submittedName>
        <fullName evidence="2">Uncharacterized protein</fullName>
    </submittedName>
</protein>